<evidence type="ECO:0000313" key="2">
    <source>
        <dbReference type="Proteomes" id="UP000825935"/>
    </source>
</evidence>
<sequence length="99" mass="11253">MYGPLQRCLSTFLYSSYPFAGVVDIVKTASVRKLFEQLIFACGSPYVSPQFEEQKKECTSSSEFHDNKRALSTCITLSTEIRVLNKAISTYNNWPGVKW</sequence>
<comment type="caution">
    <text evidence="1">The sequence shown here is derived from an EMBL/GenBank/DDBJ whole genome shotgun (WGS) entry which is preliminary data.</text>
</comment>
<gene>
    <name evidence="1" type="ORF">KP509_24G033600</name>
</gene>
<proteinExistence type="predicted"/>
<keyword evidence="2" id="KW-1185">Reference proteome</keyword>
<organism evidence="1 2">
    <name type="scientific">Ceratopteris richardii</name>
    <name type="common">Triangle waterfern</name>
    <dbReference type="NCBI Taxonomy" id="49495"/>
    <lineage>
        <taxon>Eukaryota</taxon>
        <taxon>Viridiplantae</taxon>
        <taxon>Streptophyta</taxon>
        <taxon>Embryophyta</taxon>
        <taxon>Tracheophyta</taxon>
        <taxon>Polypodiopsida</taxon>
        <taxon>Polypodiidae</taxon>
        <taxon>Polypodiales</taxon>
        <taxon>Pteridineae</taxon>
        <taxon>Pteridaceae</taxon>
        <taxon>Parkerioideae</taxon>
        <taxon>Ceratopteris</taxon>
    </lineage>
</organism>
<dbReference type="EMBL" id="CM035429">
    <property type="protein sequence ID" value="KAH7299857.1"/>
    <property type="molecule type" value="Genomic_DNA"/>
</dbReference>
<dbReference type="Proteomes" id="UP000825935">
    <property type="component" value="Chromosome 24"/>
</dbReference>
<evidence type="ECO:0000313" key="1">
    <source>
        <dbReference type="EMBL" id="KAH7299857.1"/>
    </source>
</evidence>
<accession>A0A8T2RW69</accession>
<reference evidence="1" key="1">
    <citation type="submission" date="2021-08" db="EMBL/GenBank/DDBJ databases">
        <title>WGS assembly of Ceratopteris richardii.</title>
        <authorList>
            <person name="Marchant D.B."/>
            <person name="Chen G."/>
            <person name="Jenkins J."/>
            <person name="Shu S."/>
            <person name="Leebens-Mack J."/>
            <person name="Grimwood J."/>
            <person name="Schmutz J."/>
            <person name="Soltis P."/>
            <person name="Soltis D."/>
            <person name="Chen Z.-H."/>
        </authorList>
    </citation>
    <scope>NUCLEOTIDE SEQUENCE</scope>
    <source>
        <strain evidence="1">Whitten #5841</strain>
        <tissue evidence="1">Leaf</tissue>
    </source>
</reference>
<protein>
    <submittedName>
        <fullName evidence="1">Uncharacterized protein</fullName>
    </submittedName>
</protein>
<dbReference type="AlphaFoldDB" id="A0A8T2RW69"/>
<name>A0A8T2RW69_CERRI</name>